<gene>
    <name evidence="1" type="ORF">U9M48_003004</name>
</gene>
<protein>
    <submittedName>
        <fullName evidence="1">Uncharacterized protein</fullName>
    </submittedName>
</protein>
<evidence type="ECO:0000313" key="2">
    <source>
        <dbReference type="Proteomes" id="UP001341281"/>
    </source>
</evidence>
<keyword evidence="2" id="KW-1185">Reference proteome</keyword>
<proteinExistence type="predicted"/>
<reference evidence="1 2" key="1">
    <citation type="submission" date="2024-02" db="EMBL/GenBank/DDBJ databases">
        <title>High-quality chromosome-scale genome assembly of Pensacola bahiagrass (Paspalum notatum Flugge var. saurae).</title>
        <authorList>
            <person name="Vega J.M."/>
            <person name="Podio M."/>
            <person name="Orjuela J."/>
            <person name="Siena L.A."/>
            <person name="Pessino S.C."/>
            <person name="Combes M.C."/>
            <person name="Mariac C."/>
            <person name="Albertini E."/>
            <person name="Pupilli F."/>
            <person name="Ortiz J.P.A."/>
            <person name="Leblanc O."/>
        </authorList>
    </citation>
    <scope>NUCLEOTIDE SEQUENCE [LARGE SCALE GENOMIC DNA]</scope>
    <source>
        <strain evidence="1">R1</strain>
        <tissue evidence="1">Leaf</tissue>
    </source>
</reference>
<dbReference type="AlphaFoldDB" id="A0AAQ3PSI8"/>
<name>A0AAQ3PSI8_PASNO</name>
<accession>A0AAQ3PSI8</accession>
<dbReference type="EMBL" id="CP144745">
    <property type="protein sequence ID" value="WVZ51904.1"/>
    <property type="molecule type" value="Genomic_DNA"/>
</dbReference>
<evidence type="ECO:0000313" key="1">
    <source>
        <dbReference type="EMBL" id="WVZ51904.1"/>
    </source>
</evidence>
<dbReference type="Proteomes" id="UP001341281">
    <property type="component" value="Chromosome 01"/>
</dbReference>
<organism evidence="1 2">
    <name type="scientific">Paspalum notatum var. saurae</name>
    <dbReference type="NCBI Taxonomy" id="547442"/>
    <lineage>
        <taxon>Eukaryota</taxon>
        <taxon>Viridiplantae</taxon>
        <taxon>Streptophyta</taxon>
        <taxon>Embryophyta</taxon>
        <taxon>Tracheophyta</taxon>
        <taxon>Spermatophyta</taxon>
        <taxon>Magnoliopsida</taxon>
        <taxon>Liliopsida</taxon>
        <taxon>Poales</taxon>
        <taxon>Poaceae</taxon>
        <taxon>PACMAD clade</taxon>
        <taxon>Panicoideae</taxon>
        <taxon>Andropogonodae</taxon>
        <taxon>Paspaleae</taxon>
        <taxon>Paspalinae</taxon>
        <taxon>Paspalum</taxon>
    </lineage>
</organism>
<sequence>MASMCTRSVTPPMAACQPFAAKKLNRRLLVQNQLQGLVRGQLVARARAAVGEVGVGGGENRLPWSA</sequence>